<evidence type="ECO:0000259" key="4">
    <source>
        <dbReference type="Pfam" id="PF06722"/>
    </source>
</evidence>
<evidence type="ECO:0000313" key="5">
    <source>
        <dbReference type="EMBL" id="KAF1992155.1"/>
    </source>
</evidence>
<name>A0A6G1HG70_9PEZI</name>
<feature type="compositionally biased region" description="Basic and acidic residues" evidence="2">
    <location>
        <begin position="1227"/>
        <end position="1239"/>
    </location>
</feature>
<dbReference type="Pfam" id="PF03033">
    <property type="entry name" value="Glyco_transf_28"/>
    <property type="match status" value="1"/>
</dbReference>
<feature type="compositionally biased region" description="Basic and acidic residues" evidence="2">
    <location>
        <begin position="31"/>
        <end position="44"/>
    </location>
</feature>
<feature type="region of interest" description="Disordered" evidence="2">
    <location>
        <begin position="1"/>
        <end position="199"/>
    </location>
</feature>
<dbReference type="FunFam" id="3.40.50.2000:FF:000009">
    <property type="entry name" value="Sterol 3-beta-glucosyltransferase UGT80A2"/>
    <property type="match status" value="1"/>
</dbReference>
<dbReference type="SUPFAM" id="SSF53756">
    <property type="entry name" value="UDP-Glycosyltransferase/glycogen phosphorylase"/>
    <property type="match status" value="1"/>
</dbReference>
<dbReference type="InterPro" id="IPR004276">
    <property type="entry name" value="GlycoTrans_28_N"/>
</dbReference>
<keyword evidence="6" id="KW-1185">Reference proteome</keyword>
<dbReference type="InterPro" id="IPR010610">
    <property type="entry name" value="EryCIII-like_C"/>
</dbReference>
<dbReference type="Gene3D" id="3.40.50.2000">
    <property type="entry name" value="Glycogen Phosphorylase B"/>
    <property type="match status" value="2"/>
</dbReference>
<dbReference type="Proteomes" id="UP000800041">
    <property type="component" value="Unassembled WGS sequence"/>
</dbReference>
<sequence length="1278" mass="141227">MPPAEVLLDDEGESLVPTVVPPTTEFPYQRHGSEGEKQTEKDVTARSQSAQPDLKTRDNEDEHLEEPISKADPPSDNAFSRVRTAPDTTNRPFLPRKHVSERPKAQNVPSFIGGLRRSSTSRVLSRSATDQFDEHDVSSNSSETDSSDEEVQIPRKEKAEHGATAENARKGHKRNESNPFSRFNVGNHHFRTKGRVSRRDGRLKISVNEAANSGYLAKALGASVRHHLLPSSRRGERQDQPVVASDEQQRKEKHNIADDLFENAKRKLRLNIVVMVIGSRGDIQPFIKLGKILQNEYGHRVRIATHPAFRDFVEKDSGLEFFSVGGNPSELMAFMVKNPGLIPSLDTVKKGEIGRRRAQMFEMFQGMWRACINATDDETDKANMKMMGGRDPFIADAIIANPPSFAHVHIAERLGIPLHMMFTFPYSPTTAFPHPLANIKSSNVDNDYTNFMSYPLVDMMTWQGLGDLVNKFRVKTLGLEPVSTLWAPGQLYRLKVPYTYLWSPGLVPKPKDWGPEINIAGFVFLELASSFKPPQDLVDFLKAGPPPIYIGFGSIVVDDPDAFTKLIFSAVKAAGVRALVSKGWGGIGGGDVPENIFLLENTPHDWLFPQVSAVVHHGGAGTTAIGLKCARPTMIVPFFGDQPFWGEMVAKSKAGAFKCIPYKKLTEEKLAEGIKQCLTDEAKTNVQKIADSIEAEGDGAANAVRSFHRSLPLQGERNMRCSILDDRVAVWTLKGTSLRLCAVAAEILVERKKIKWGELRLIRHYDWDDFDGPGEPLTGIGTAAFRTVAGVVKGVGGAPYKMAKSVKKREEHQRKKKKIQERKRKVQEANKELMNGHANGNANEHAIGPEGHLSSPKSEGETSSQSTASSPLNTTHQLNDRPQAITRASTGFTDLSADPSENIVEELAHEAGHGIRDTTSAIAKAPMDLSLALAQGFHNAPRLYGDETVRRPVRITGFKSGLHAGGHEFVYGIYDGLTGLVMQPIRGAKKDGMIGCLKGIGFGIGGFVLKDIAAIVGPVAYTLKGVHKEWGRTRQPEGFVRRARILQGARDIRELQLGTVVSANSTFTGEEVSNKGTDAHFDLSEKARKDGAKRRKEVEEEVLHAWSIVSDALELENWRKEQGCFGRLRVRREKRVWRERDAFEDVGALEKALQARREGKGVKEGLDGWKRERSRNRRQNAGLEKENAREAQEGEGSQKGEEAMGADTEVERKQSQDAWRTISEAVEEARPRGHTDGRLDVSLGGVDEGNRTRSTTSAADFVGNRETREEGNANGHAR</sequence>
<dbReference type="Pfam" id="PF06722">
    <property type="entry name" value="EryCIII-like_C"/>
    <property type="match status" value="1"/>
</dbReference>
<dbReference type="FunFam" id="3.40.50.2000:FF:000100">
    <property type="entry name" value="Glycosyltransferase family 1 protein"/>
    <property type="match status" value="1"/>
</dbReference>
<evidence type="ECO:0000259" key="3">
    <source>
        <dbReference type="Pfam" id="PF03033"/>
    </source>
</evidence>
<feature type="domain" description="Erythromycin biosynthesis protein CIII-like C-terminal" evidence="4">
    <location>
        <begin position="591"/>
        <end position="693"/>
    </location>
</feature>
<dbReference type="PANTHER" id="PTHR48050:SF5">
    <property type="entry name" value="UDP-GLUCOSE,STEROL TRANSFERASE"/>
    <property type="match status" value="1"/>
</dbReference>
<feature type="region of interest" description="Disordered" evidence="2">
    <location>
        <begin position="230"/>
        <end position="251"/>
    </location>
</feature>
<feature type="region of interest" description="Disordered" evidence="2">
    <location>
        <begin position="1154"/>
        <end position="1278"/>
    </location>
</feature>
<feature type="compositionally biased region" description="Basic and acidic residues" evidence="2">
    <location>
        <begin position="54"/>
        <end position="69"/>
    </location>
</feature>
<dbReference type="CDD" id="cd03784">
    <property type="entry name" value="GT1_Gtf-like"/>
    <property type="match status" value="1"/>
</dbReference>
<accession>A0A6G1HG70</accession>
<feature type="compositionally biased region" description="Low complexity" evidence="2">
    <location>
        <begin position="115"/>
        <end position="127"/>
    </location>
</feature>
<dbReference type="EMBL" id="ML977138">
    <property type="protein sequence ID" value="KAF1992155.1"/>
    <property type="molecule type" value="Genomic_DNA"/>
</dbReference>
<organism evidence="5 6">
    <name type="scientific">Aulographum hederae CBS 113979</name>
    <dbReference type="NCBI Taxonomy" id="1176131"/>
    <lineage>
        <taxon>Eukaryota</taxon>
        <taxon>Fungi</taxon>
        <taxon>Dikarya</taxon>
        <taxon>Ascomycota</taxon>
        <taxon>Pezizomycotina</taxon>
        <taxon>Dothideomycetes</taxon>
        <taxon>Pleosporomycetidae</taxon>
        <taxon>Aulographales</taxon>
        <taxon>Aulographaceae</taxon>
    </lineage>
</organism>
<feature type="domain" description="Glycosyltransferase family 28 N-terminal" evidence="3">
    <location>
        <begin position="272"/>
        <end position="432"/>
    </location>
</feature>
<feature type="compositionally biased region" description="Basic and acidic residues" evidence="2">
    <location>
        <begin position="1183"/>
        <end position="1202"/>
    </location>
</feature>
<feature type="compositionally biased region" description="Basic and acidic residues" evidence="2">
    <location>
        <begin position="1154"/>
        <end position="1171"/>
    </location>
</feature>
<dbReference type="InterPro" id="IPR050426">
    <property type="entry name" value="Glycosyltransferase_28"/>
</dbReference>
<reference evidence="5" key="1">
    <citation type="journal article" date="2020" name="Stud. Mycol.">
        <title>101 Dothideomycetes genomes: a test case for predicting lifestyles and emergence of pathogens.</title>
        <authorList>
            <person name="Haridas S."/>
            <person name="Albert R."/>
            <person name="Binder M."/>
            <person name="Bloem J."/>
            <person name="Labutti K."/>
            <person name="Salamov A."/>
            <person name="Andreopoulos B."/>
            <person name="Baker S."/>
            <person name="Barry K."/>
            <person name="Bills G."/>
            <person name="Bluhm B."/>
            <person name="Cannon C."/>
            <person name="Castanera R."/>
            <person name="Culley D."/>
            <person name="Daum C."/>
            <person name="Ezra D."/>
            <person name="Gonzalez J."/>
            <person name="Henrissat B."/>
            <person name="Kuo A."/>
            <person name="Liang C."/>
            <person name="Lipzen A."/>
            <person name="Lutzoni F."/>
            <person name="Magnuson J."/>
            <person name="Mondo S."/>
            <person name="Nolan M."/>
            <person name="Ohm R."/>
            <person name="Pangilinan J."/>
            <person name="Park H.-J."/>
            <person name="Ramirez L."/>
            <person name="Alfaro M."/>
            <person name="Sun H."/>
            <person name="Tritt A."/>
            <person name="Yoshinaga Y."/>
            <person name="Zwiers L.-H."/>
            <person name="Turgeon B."/>
            <person name="Goodwin S."/>
            <person name="Spatafora J."/>
            <person name="Crous P."/>
            <person name="Grigoriev I."/>
        </authorList>
    </citation>
    <scope>NUCLEOTIDE SEQUENCE</scope>
    <source>
        <strain evidence="5">CBS 113979</strain>
    </source>
</reference>
<feature type="compositionally biased region" description="Basic and acidic residues" evidence="2">
    <location>
        <begin position="152"/>
        <end position="169"/>
    </location>
</feature>
<evidence type="ECO:0000256" key="2">
    <source>
        <dbReference type="SAM" id="MobiDB-lite"/>
    </source>
</evidence>
<dbReference type="InterPro" id="IPR002213">
    <property type="entry name" value="UDP_glucos_trans"/>
</dbReference>
<dbReference type="PANTHER" id="PTHR48050">
    <property type="entry name" value="STEROL 3-BETA-GLUCOSYLTRANSFERASE"/>
    <property type="match status" value="1"/>
</dbReference>
<feature type="compositionally biased region" description="Low complexity" evidence="2">
    <location>
        <begin position="835"/>
        <end position="846"/>
    </location>
</feature>
<feature type="region of interest" description="Disordered" evidence="2">
    <location>
        <begin position="802"/>
        <end position="880"/>
    </location>
</feature>
<evidence type="ECO:0000256" key="1">
    <source>
        <dbReference type="ARBA" id="ARBA00022679"/>
    </source>
</evidence>
<dbReference type="OrthoDB" id="5835829at2759"/>
<gene>
    <name evidence="5" type="ORF">K402DRAFT_388731</name>
</gene>
<dbReference type="AlphaFoldDB" id="A0A6G1HG70"/>
<dbReference type="GO" id="GO:0005975">
    <property type="term" value="P:carbohydrate metabolic process"/>
    <property type="evidence" value="ECO:0007669"/>
    <property type="project" value="InterPro"/>
</dbReference>
<feature type="compositionally biased region" description="Polar residues" evidence="2">
    <location>
        <begin position="855"/>
        <end position="877"/>
    </location>
</feature>
<protein>
    <submittedName>
        <fullName evidence="5">Glycosyltransferase family 1 protein</fullName>
    </submittedName>
</protein>
<keyword evidence="1 5" id="KW-0808">Transferase</keyword>
<dbReference type="GO" id="GO:0016906">
    <property type="term" value="F:sterol 3-beta-glucosyltransferase activity"/>
    <property type="evidence" value="ECO:0007669"/>
    <property type="project" value="UniProtKB-ARBA"/>
</dbReference>
<evidence type="ECO:0000313" key="6">
    <source>
        <dbReference type="Proteomes" id="UP000800041"/>
    </source>
</evidence>
<feature type="compositionally biased region" description="Basic residues" evidence="2">
    <location>
        <begin position="814"/>
        <end position="825"/>
    </location>
</feature>
<proteinExistence type="predicted"/>